<accession>A0A6A4NXD4</accession>
<dbReference type="Proteomes" id="UP000447434">
    <property type="component" value="Chromosome 20"/>
</dbReference>
<gene>
    <name evidence="1" type="ORF">Lalb_Chr20g0115721</name>
</gene>
<reference evidence="2" key="1">
    <citation type="journal article" date="2020" name="Nat. Commun.">
        <title>Genome sequence of the cluster root forming white lupin.</title>
        <authorList>
            <person name="Hufnagel B."/>
            <person name="Marques A."/>
            <person name="Soriano A."/>
            <person name="Marques L."/>
            <person name="Divol F."/>
            <person name="Doumas P."/>
            <person name="Sallet E."/>
            <person name="Mancinotti D."/>
            <person name="Carrere S."/>
            <person name="Marande W."/>
            <person name="Arribat S."/>
            <person name="Keller J."/>
            <person name="Huneau C."/>
            <person name="Blein T."/>
            <person name="Aime D."/>
            <person name="Laguerre M."/>
            <person name="Taylor J."/>
            <person name="Schubert V."/>
            <person name="Nelson M."/>
            <person name="Geu-Flores F."/>
            <person name="Crespi M."/>
            <person name="Gallardo-Guerrero K."/>
            <person name="Delaux P.-M."/>
            <person name="Salse J."/>
            <person name="Berges H."/>
            <person name="Guyot R."/>
            <person name="Gouzy J."/>
            <person name="Peret B."/>
        </authorList>
    </citation>
    <scope>NUCLEOTIDE SEQUENCE [LARGE SCALE GENOMIC DNA]</scope>
    <source>
        <strain evidence="2">cv. Amiga</strain>
    </source>
</reference>
<protein>
    <submittedName>
        <fullName evidence="1">Uncharacterized protein</fullName>
    </submittedName>
</protein>
<organism evidence="1 2">
    <name type="scientific">Lupinus albus</name>
    <name type="common">White lupine</name>
    <name type="synonym">Lupinus termis</name>
    <dbReference type="NCBI Taxonomy" id="3870"/>
    <lineage>
        <taxon>Eukaryota</taxon>
        <taxon>Viridiplantae</taxon>
        <taxon>Streptophyta</taxon>
        <taxon>Embryophyta</taxon>
        <taxon>Tracheophyta</taxon>
        <taxon>Spermatophyta</taxon>
        <taxon>Magnoliopsida</taxon>
        <taxon>eudicotyledons</taxon>
        <taxon>Gunneridae</taxon>
        <taxon>Pentapetalae</taxon>
        <taxon>rosids</taxon>
        <taxon>fabids</taxon>
        <taxon>Fabales</taxon>
        <taxon>Fabaceae</taxon>
        <taxon>Papilionoideae</taxon>
        <taxon>50 kb inversion clade</taxon>
        <taxon>genistoids sensu lato</taxon>
        <taxon>core genistoids</taxon>
        <taxon>Genisteae</taxon>
        <taxon>Lupinus</taxon>
    </lineage>
</organism>
<dbReference type="AlphaFoldDB" id="A0A6A4NXD4"/>
<name>A0A6A4NXD4_LUPAL</name>
<proteinExistence type="predicted"/>
<evidence type="ECO:0000313" key="2">
    <source>
        <dbReference type="Proteomes" id="UP000447434"/>
    </source>
</evidence>
<comment type="caution">
    <text evidence="1">The sequence shown here is derived from an EMBL/GenBank/DDBJ whole genome shotgun (WGS) entry which is preliminary data.</text>
</comment>
<dbReference type="EMBL" id="WOCE01000020">
    <property type="protein sequence ID" value="KAE9591187.1"/>
    <property type="molecule type" value="Genomic_DNA"/>
</dbReference>
<sequence length="57" mass="6657">MFARIISPSIIYDVVAIYFWEPKFTNNVNDIRVSIEIGYTTRKLVAYIMMVVLAIEK</sequence>
<keyword evidence="2" id="KW-1185">Reference proteome</keyword>
<evidence type="ECO:0000313" key="1">
    <source>
        <dbReference type="EMBL" id="KAE9591187.1"/>
    </source>
</evidence>